<dbReference type="EnsemblMetazoa" id="G29608.1">
    <property type="protein sequence ID" value="G29608.1:cds"/>
    <property type="gene ID" value="G29608"/>
</dbReference>
<feature type="domain" description="Apextrin C-terminal" evidence="2">
    <location>
        <begin position="311"/>
        <end position="508"/>
    </location>
</feature>
<dbReference type="Pfam" id="PF16977">
    <property type="entry name" value="ApeC"/>
    <property type="match status" value="1"/>
</dbReference>
<keyword evidence="4" id="KW-1185">Reference proteome</keyword>
<dbReference type="PANTHER" id="PTHR19324">
    <property type="entry name" value="PERFORIN-LIKE PROTEIN 1"/>
    <property type="match status" value="1"/>
</dbReference>
<accession>A0A8W8LTC3</accession>
<dbReference type="AlphaFoldDB" id="A0A8W8LTC3"/>
<organism evidence="3 4">
    <name type="scientific">Magallana gigas</name>
    <name type="common">Pacific oyster</name>
    <name type="synonym">Crassostrea gigas</name>
    <dbReference type="NCBI Taxonomy" id="29159"/>
    <lineage>
        <taxon>Eukaryota</taxon>
        <taxon>Metazoa</taxon>
        <taxon>Spiralia</taxon>
        <taxon>Lophotrochozoa</taxon>
        <taxon>Mollusca</taxon>
        <taxon>Bivalvia</taxon>
        <taxon>Autobranchia</taxon>
        <taxon>Pteriomorphia</taxon>
        <taxon>Ostreida</taxon>
        <taxon>Ostreoidea</taxon>
        <taxon>Ostreidae</taxon>
        <taxon>Magallana</taxon>
    </lineage>
</organism>
<reference evidence="3" key="1">
    <citation type="submission" date="2022-08" db="UniProtKB">
        <authorList>
            <consortium name="EnsemblMetazoa"/>
        </authorList>
    </citation>
    <scope>IDENTIFICATION</scope>
    <source>
        <strain evidence="3">05x7-T-G4-1.051#20</strain>
    </source>
</reference>
<evidence type="ECO:0000313" key="3">
    <source>
        <dbReference type="EnsemblMetazoa" id="G29608.1:cds"/>
    </source>
</evidence>
<evidence type="ECO:0000256" key="1">
    <source>
        <dbReference type="SAM" id="MobiDB-lite"/>
    </source>
</evidence>
<feature type="region of interest" description="Disordered" evidence="1">
    <location>
        <begin position="477"/>
        <end position="496"/>
    </location>
</feature>
<protein>
    <recommendedName>
        <fullName evidence="2">Apextrin C-terminal domain-containing protein</fullName>
    </recommendedName>
</protein>
<name>A0A8W8LTC3_MAGGI</name>
<dbReference type="InterPro" id="IPR031569">
    <property type="entry name" value="ApeC"/>
</dbReference>
<evidence type="ECO:0000313" key="4">
    <source>
        <dbReference type="Proteomes" id="UP000005408"/>
    </source>
</evidence>
<evidence type="ECO:0000259" key="2">
    <source>
        <dbReference type="Pfam" id="PF16977"/>
    </source>
</evidence>
<dbReference type="PANTHER" id="PTHR19324:SF33">
    <property type="entry name" value="MUCIN-5AC"/>
    <property type="match status" value="1"/>
</dbReference>
<dbReference type="Proteomes" id="UP000005408">
    <property type="component" value="Unassembled WGS sequence"/>
</dbReference>
<sequence length="514" mass="58314">MKERLEMPMQLAKGYKGNCKVMLIMAFDTFKAVLKEIKIPFAVCDFEADKEIAKLANSVCFPEEETRIVNDGLEKCLTARIYHVNKFVDFFPLLGRKVLHLLALLLGNDYVDIQIFKPFYSSIWRYEGDTQFSSIPITDKRTHKVLLWLESLKTYENGISAIKSKALTPQQLKTISSALERTIEAFTFNATDSTFSLFQYFKQDSSAIGKLIEWQNVSMIPECAKLREYMYGILLSEDIEDKGLTADMISDVEEYDRKGHTLLSETVYALRTLTGYGELPYLSVQIKSLMEKRGICLVLCLIAGVTFAVEWPIGTYTLVKPRSGCPPDWLEGWTDQDNEDSHNSNSISYGHHFAGSFGRNMKFYYCTKNPNIGMNGGLWPGGNYCILQHGESCPMGFQPGSVYWDDEDSRNGNSHGGVLPTGSYGRNTKINYCCRDDGQYNTSIALPNSRPFYLLRFTSPCQMVKGMYVREESVDFDDEDHNNKNSATGKHPLGTGGGRNQRLMYCYYSHLRAK</sequence>
<proteinExistence type="predicted"/>